<proteinExistence type="predicted"/>
<evidence type="ECO:0000256" key="1">
    <source>
        <dbReference type="SAM" id="MobiDB-lite"/>
    </source>
</evidence>
<reference evidence="3 4" key="1">
    <citation type="submission" date="2019-03" db="EMBL/GenBank/DDBJ databases">
        <title>Draft genome sequence of Xylaria hypoxylon DSM 108379, a ubiquitous saprotrophic-parasitic fungi on hardwood.</title>
        <authorList>
            <person name="Buettner E."/>
            <person name="Leonhardt S."/>
            <person name="Gebauer A.M."/>
            <person name="Liers C."/>
            <person name="Hofrichter M."/>
            <person name="Kellner H."/>
        </authorList>
    </citation>
    <scope>NUCLEOTIDE SEQUENCE [LARGE SCALE GENOMIC DNA]</scope>
    <source>
        <strain evidence="3 4">DSM 108379</strain>
    </source>
</reference>
<protein>
    <submittedName>
        <fullName evidence="3">Uncharacterized protein</fullName>
    </submittedName>
</protein>
<name>A0A4Z0Y7J8_9PEZI</name>
<dbReference type="STRING" id="37992.A0A4Z0Y7J8"/>
<feature type="compositionally biased region" description="Polar residues" evidence="1">
    <location>
        <begin position="260"/>
        <end position="270"/>
    </location>
</feature>
<dbReference type="Proteomes" id="UP000297716">
    <property type="component" value="Unassembled WGS sequence"/>
</dbReference>
<keyword evidence="4" id="KW-1185">Reference proteome</keyword>
<sequence>MTNLGPLTTTYKAINGLACQSIYLAKDTEGFWLGRSDKSDDCFPPNFTPIEGYYYSPGICQQGYDYACMTVGVLEPGTTAATCCPSGFTCRPTRSKDDNDACQSILESDSSYIGDVITYHNGDLTETDTTTTLIRAGETVYAGGVPVRRAADDPEWRISSTNLDITMTMTDVLPTSIESTFKSSKWMRFTTDTSTSGGQESSTPSSSGGTEEPSDNSVVQTGLSAGAKAAIGVGATLGLLLFLVAVAAVYYMKQRKRRASPSSQGSTEVVNTEEKLSRQVSRHELEEPVGLHELTAHREPVELG</sequence>
<keyword evidence="2" id="KW-0812">Transmembrane</keyword>
<feature type="transmembrane region" description="Helical" evidence="2">
    <location>
        <begin position="229"/>
        <end position="252"/>
    </location>
</feature>
<dbReference type="AlphaFoldDB" id="A0A4Z0Y7J8"/>
<gene>
    <name evidence="3" type="ORF">E0Z10_g8677</name>
</gene>
<evidence type="ECO:0000313" key="3">
    <source>
        <dbReference type="EMBL" id="TGJ80099.1"/>
    </source>
</evidence>
<organism evidence="3 4">
    <name type="scientific">Xylaria hypoxylon</name>
    <dbReference type="NCBI Taxonomy" id="37992"/>
    <lineage>
        <taxon>Eukaryota</taxon>
        <taxon>Fungi</taxon>
        <taxon>Dikarya</taxon>
        <taxon>Ascomycota</taxon>
        <taxon>Pezizomycotina</taxon>
        <taxon>Sordariomycetes</taxon>
        <taxon>Xylariomycetidae</taxon>
        <taxon>Xylariales</taxon>
        <taxon>Xylariaceae</taxon>
        <taxon>Xylaria</taxon>
    </lineage>
</organism>
<feature type="region of interest" description="Disordered" evidence="1">
    <location>
        <begin position="190"/>
        <end position="218"/>
    </location>
</feature>
<comment type="caution">
    <text evidence="3">The sequence shown here is derived from an EMBL/GenBank/DDBJ whole genome shotgun (WGS) entry which is preliminary data.</text>
</comment>
<evidence type="ECO:0000313" key="4">
    <source>
        <dbReference type="Proteomes" id="UP000297716"/>
    </source>
</evidence>
<feature type="compositionally biased region" description="Low complexity" evidence="1">
    <location>
        <begin position="190"/>
        <end position="211"/>
    </location>
</feature>
<evidence type="ECO:0000256" key="2">
    <source>
        <dbReference type="SAM" id="Phobius"/>
    </source>
</evidence>
<dbReference type="OrthoDB" id="4770059at2759"/>
<accession>A0A4Z0Y7J8</accession>
<feature type="region of interest" description="Disordered" evidence="1">
    <location>
        <begin position="256"/>
        <end position="304"/>
    </location>
</feature>
<dbReference type="EMBL" id="SKBN01000242">
    <property type="protein sequence ID" value="TGJ80099.1"/>
    <property type="molecule type" value="Genomic_DNA"/>
</dbReference>
<keyword evidence="2" id="KW-1133">Transmembrane helix</keyword>
<keyword evidence="2" id="KW-0472">Membrane</keyword>
<feature type="compositionally biased region" description="Basic and acidic residues" evidence="1">
    <location>
        <begin position="272"/>
        <end position="304"/>
    </location>
</feature>